<keyword evidence="12" id="KW-1185">Reference proteome</keyword>
<dbReference type="EMBL" id="JBHRTP010000022">
    <property type="protein sequence ID" value="MFC3107862.1"/>
    <property type="molecule type" value="Genomic_DNA"/>
</dbReference>
<keyword evidence="8 10" id="KW-1133">Transmembrane helix</keyword>
<name>A0ABV7F216_9BURK</name>
<reference evidence="12" key="1">
    <citation type="journal article" date="2019" name="Int. J. Syst. Evol. Microbiol.">
        <title>The Global Catalogue of Microorganisms (GCM) 10K type strain sequencing project: providing services to taxonomists for standard genome sequencing and annotation.</title>
        <authorList>
            <consortium name="The Broad Institute Genomics Platform"/>
            <consortium name="The Broad Institute Genome Sequencing Center for Infectious Disease"/>
            <person name="Wu L."/>
            <person name="Ma J."/>
        </authorList>
    </citation>
    <scope>NUCLEOTIDE SEQUENCE [LARGE SCALE GENOMIC DNA]</scope>
    <source>
        <strain evidence="12">KCTC 42986</strain>
    </source>
</reference>
<evidence type="ECO:0000256" key="5">
    <source>
        <dbReference type="ARBA" id="ARBA00022519"/>
    </source>
</evidence>
<evidence type="ECO:0000256" key="6">
    <source>
        <dbReference type="ARBA" id="ARBA00022692"/>
    </source>
</evidence>
<keyword evidence="3" id="KW-0813">Transport</keyword>
<feature type="transmembrane region" description="Helical" evidence="10">
    <location>
        <begin position="34"/>
        <end position="52"/>
    </location>
</feature>
<evidence type="ECO:0000256" key="8">
    <source>
        <dbReference type="ARBA" id="ARBA00022989"/>
    </source>
</evidence>
<evidence type="ECO:0000256" key="10">
    <source>
        <dbReference type="SAM" id="Phobius"/>
    </source>
</evidence>
<dbReference type="InterPro" id="IPR007690">
    <property type="entry name" value="T2SS_GspM"/>
</dbReference>
<protein>
    <submittedName>
        <fullName evidence="11">Type II secretion system protein GspM</fullName>
    </submittedName>
</protein>
<comment type="caution">
    <text evidence="11">The sequence shown here is derived from an EMBL/GenBank/DDBJ whole genome shotgun (WGS) entry which is preliminary data.</text>
</comment>
<evidence type="ECO:0000256" key="2">
    <source>
        <dbReference type="ARBA" id="ARBA00010637"/>
    </source>
</evidence>
<organism evidence="11 12">
    <name type="scientific">Undibacterium arcticum</name>
    <dbReference type="NCBI Taxonomy" id="1762892"/>
    <lineage>
        <taxon>Bacteria</taxon>
        <taxon>Pseudomonadati</taxon>
        <taxon>Pseudomonadota</taxon>
        <taxon>Betaproteobacteria</taxon>
        <taxon>Burkholderiales</taxon>
        <taxon>Oxalobacteraceae</taxon>
        <taxon>Undibacterium</taxon>
    </lineage>
</organism>
<evidence type="ECO:0000256" key="9">
    <source>
        <dbReference type="ARBA" id="ARBA00023136"/>
    </source>
</evidence>
<dbReference type="Proteomes" id="UP001595530">
    <property type="component" value="Unassembled WGS sequence"/>
</dbReference>
<comment type="subcellular location">
    <subcellularLocation>
        <location evidence="1">Cell inner membrane</location>
        <topology evidence="1">Single-pass membrane protein</topology>
    </subcellularLocation>
</comment>
<dbReference type="Pfam" id="PF04612">
    <property type="entry name" value="T2SSM"/>
    <property type="match status" value="1"/>
</dbReference>
<keyword evidence="7" id="KW-0653">Protein transport</keyword>
<proteinExistence type="inferred from homology"/>
<evidence type="ECO:0000256" key="1">
    <source>
        <dbReference type="ARBA" id="ARBA00004377"/>
    </source>
</evidence>
<dbReference type="RefSeq" id="WP_390322074.1">
    <property type="nucleotide sequence ID" value="NZ_JBHRTP010000022.1"/>
</dbReference>
<evidence type="ECO:0000256" key="3">
    <source>
        <dbReference type="ARBA" id="ARBA00022448"/>
    </source>
</evidence>
<comment type="similarity">
    <text evidence="2">Belongs to the GSP M family.</text>
</comment>
<keyword evidence="4" id="KW-1003">Cell membrane</keyword>
<sequence length="177" mass="18525">MNGTSKSHGGGDVAHQFKLALAGFWAMRNARERTMLGAAAVIVVLGLLYALLIDPALSGRVQANKNLPLLRQQVATMQALAQEAAALSGKAAVSVPPMTKQSVEAGLQRKGLSAQSVVMSGDFAKVQLTSASFGALIDWLDEAQKTARLSVIDASITALPAVGMVDANITLRQQKSE</sequence>
<evidence type="ECO:0000313" key="12">
    <source>
        <dbReference type="Proteomes" id="UP001595530"/>
    </source>
</evidence>
<dbReference type="InterPro" id="IPR023229">
    <property type="entry name" value="T2SS_M_periplasmic_sf"/>
</dbReference>
<keyword evidence="9 10" id="KW-0472">Membrane</keyword>
<gene>
    <name evidence="11" type="primary">gspM</name>
    <name evidence="11" type="ORF">ACFOFO_07800</name>
</gene>
<keyword evidence="5" id="KW-0997">Cell inner membrane</keyword>
<accession>A0ABV7F216</accession>
<evidence type="ECO:0000256" key="7">
    <source>
        <dbReference type="ARBA" id="ARBA00022927"/>
    </source>
</evidence>
<keyword evidence="6 10" id="KW-0812">Transmembrane</keyword>
<evidence type="ECO:0000313" key="11">
    <source>
        <dbReference type="EMBL" id="MFC3107862.1"/>
    </source>
</evidence>
<dbReference type="Gene3D" id="3.30.1360.100">
    <property type="entry name" value="General secretion pathway protein M, EpsM"/>
    <property type="match status" value="1"/>
</dbReference>
<evidence type="ECO:0000256" key="4">
    <source>
        <dbReference type="ARBA" id="ARBA00022475"/>
    </source>
</evidence>
<dbReference type="SUPFAM" id="SSF103054">
    <property type="entry name" value="General secretion pathway protein M, EpsM"/>
    <property type="match status" value="1"/>
</dbReference>